<dbReference type="EMBL" id="JAGKSQ010000001">
    <property type="protein sequence ID" value="MBP3950239.1"/>
    <property type="molecule type" value="Genomic_DNA"/>
</dbReference>
<dbReference type="AlphaFoldDB" id="A0A940WPG2"/>
<evidence type="ECO:0000256" key="1">
    <source>
        <dbReference type="SAM" id="MobiDB-lite"/>
    </source>
</evidence>
<gene>
    <name evidence="2" type="ORF">J7W16_03770</name>
</gene>
<name>A0A940WPG2_9BACI</name>
<dbReference type="RefSeq" id="WP_210595845.1">
    <property type="nucleotide sequence ID" value="NZ_JAGKSQ010000001.1"/>
</dbReference>
<feature type="region of interest" description="Disordered" evidence="1">
    <location>
        <begin position="19"/>
        <end position="53"/>
    </location>
</feature>
<proteinExistence type="predicted"/>
<keyword evidence="3" id="KW-1185">Reference proteome</keyword>
<dbReference type="Proteomes" id="UP000678228">
    <property type="component" value="Unassembled WGS sequence"/>
</dbReference>
<evidence type="ECO:0000313" key="2">
    <source>
        <dbReference type="EMBL" id="MBP3950239.1"/>
    </source>
</evidence>
<comment type="caution">
    <text evidence="2">The sequence shown here is derived from an EMBL/GenBank/DDBJ whole genome shotgun (WGS) entry which is preliminary data.</text>
</comment>
<protein>
    <submittedName>
        <fullName evidence="2">Uncharacterized protein</fullName>
    </submittedName>
</protein>
<sequence length="53" mass="5551">MFFCVSSYTESLLEESVGMEEPAGDGAAHNSANLAHKESDSAHNTANLAHKSG</sequence>
<evidence type="ECO:0000313" key="3">
    <source>
        <dbReference type="Proteomes" id="UP000678228"/>
    </source>
</evidence>
<organism evidence="2 3">
    <name type="scientific">Halalkalibacter suaedae</name>
    <dbReference type="NCBI Taxonomy" id="2822140"/>
    <lineage>
        <taxon>Bacteria</taxon>
        <taxon>Bacillati</taxon>
        <taxon>Bacillota</taxon>
        <taxon>Bacilli</taxon>
        <taxon>Bacillales</taxon>
        <taxon>Bacillaceae</taxon>
        <taxon>Halalkalibacter</taxon>
    </lineage>
</organism>
<accession>A0A940WPG2</accession>
<reference evidence="2" key="1">
    <citation type="submission" date="2021-03" db="EMBL/GenBank/DDBJ databases">
        <title>Bacillus suaedae sp. nov., isolated from Suaeda aralocaspica.</title>
        <authorList>
            <person name="Lei R.F.R."/>
        </authorList>
    </citation>
    <scope>NUCLEOTIDE SEQUENCE</scope>
    <source>
        <strain evidence="2">YZJH907-2</strain>
    </source>
</reference>